<accession>A0ABW0I6S9</accession>
<feature type="domain" description="HTH merR-type" evidence="1">
    <location>
        <begin position="47"/>
        <end position="98"/>
    </location>
</feature>
<sequence length="124" mass="14390">MSTLQVNLPQELIDALLRVPEEIAGLKKHLNEVLEENQNLKLGLQHYTVEETGKLSKVSKTTLENWEQREMFVPIRIGGKKLYSDRAILDLSRYQSLQISTPEEDWRPSLVRKLHRENQDQIAA</sequence>
<dbReference type="Gene3D" id="1.10.1660.10">
    <property type="match status" value="1"/>
</dbReference>
<evidence type="ECO:0000313" key="2">
    <source>
        <dbReference type="EMBL" id="MFC5408320.1"/>
    </source>
</evidence>
<organism evidence="2 3">
    <name type="scientific">Larkinella bovis</name>
    <dbReference type="NCBI Taxonomy" id="683041"/>
    <lineage>
        <taxon>Bacteria</taxon>
        <taxon>Pseudomonadati</taxon>
        <taxon>Bacteroidota</taxon>
        <taxon>Cytophagia</taxon>
        <taxon>Cytophagales</taxon>
        <taxon>Spirosomataceae</taxon>
        <taxon>Larkinella</taxon>
    </lineage>
</organism>
<name>A0ABW0I6S9_9BACT</name>
<dbReference type="InterPro" id="IPR009061">
    <property type="entry name" value="DNA-bd_dom_put_sf"/>
</dbReference>
<gene>
    <name evidence="2" type="ORF">ACFPMF_03310</name>
</gene>
<keyword evidence="3" id="KW-1185">Reference proteome</keyword>
<dbReference type="EMBL" id="JBHSMA010000001">
    <property type="protein sequence ID" value="MFC5408320.1"/>
    <property type="molecule type" value="Genomic_DNA"/>
</dbReference>
<evidence type="ECO:0000313" key="3">
    <source>
        <dbReference type="Proteomes" id="UP001596106"/>
    </source>
</evidence>
<reference evidence="3" key="1">
    <citation type="journal article" date="2019" name="Int. J. Syst. Evol. Microbiol.">
        <title>The Global Catalogue of Microorganisms (GCM) 10K type strain sequencing project: providing services to taxonomists for standard genome sequencing and annotation.</title>
        <authorList>
            <consortium name="The Broad Institute Genomics Platform"/>
            <consortium name="The Broad Institute Genome Sequencing Center for Infectious Disease"/>
            <person name="Wu L."/>
            <person name="Ma J."/>
        </authorList>
    </citation>
    <scope>NUCLEOTIDE SEQUENCE [LARGE SCALE GENOMIC DNA]</scope>
    <source>
        <strain evidence="3">CCUG 55250</strain>
    </source>
</reference>
<dbReference type="Pfam" id="PF13411">
    <property type="entry name" value="MerR_1"/>
    <property type="match status" value="1"/>
</dbReference>
<protein>
    <submittedName>
        <fullName evidence="2">MerR family transcriptional regulator</fullName>
    </submittedName>
</protein>
<comment type="caution">
    <text evidence="2">The sequence shown here is derived from an EMBL/GenBank/DDBJ whole genome shotgun (WGS) entry which is preliminary data.</text>
</comment>
<proteinExistence type="predicted"/>
<dbReference type="SUPFAM" id="SSF46955">
    <property type="entry name" value="Putative DNA-binding domain"/>
    <property type="match status" value="1"/>
</dbReference>
<dbReference type="InterPro" id="IPR000551">
    <property type="entry name" value="MerR-type_HTH_dom"/>
</dbReference>
<dbReference type="Proteomes" id="UP001596106">
    <property type="component" value="Unassembled WGS sequence"/>
</dbReference>
<evidence type="ECO:0000259" key="1">
    <source>
        <dbReference type="Pfam" id="PF13411"/>
    </source>
</evidence>
<dbReference type="RefSeq" id="WP_379841076.1">
    <property type="nucleotide sequence ID" value="NZ_JBHSMA010000001.1"/>
</dbReference>